<evidence type="ECO:0000313" key="4">
    <source>
        <dbReference type="EMBL" id="BBB28112.1"/>
    </source>
</evidence>
<dbReference type="Pfam" id="PF00107">
    <property type="entry name" value="ADH_zinc_N"/>
    <property type="match status" value="1"/>
</dbReference>
<evidence type="ECO:0000259" key="3">
    <source>
        <dbReference type="Pfam" id="PF08240"/>
    </source>
</evidence>
<dbReference type="KEGG" id="njp:NEJAP_0153"/>
<dbReference type="EC" id="1.1.1.1" evidence="4"/>
<dbReference type="InterPro" id="IPR050129">
    <property type="entry name" value="Zn_alcohol_dh"/>
</dbReference>
<dbReference type="Gene3D" id="3.40.50.720">
    <property type="entry name" value="NAD(P)-binding Rossmann-like Domain"/>
    <property type="match status" value="1"/>
</dbReference>
<keyword evidence="1 4" id="KW-0560">Oxidoreductase</keyword>
<dbReference type="GO" id="GO:0004022">
    <property type="term" value="F:alcohol dehydrogenase (NAD+) activity"/>
    <property type="evidence" value="ECO:0007669"/>
    <property type="project" value="UniProtKB-EC"/>
</dbReference>
<dbReference type="InterPro" id="IPR036291">
    <property type="entry name" value="NAD(P)-bd_dom_sf"/>
</dbReference>
<keyword evidence="5" id="KW-1185">Reference proteome</keyword>
<dbReference type="Pfam" id="PF08240">
    <property type="entry name" value="ADH_N"/>
    <property type="match status" value="1"/>
</dbReference>
<dbReference type="InterPro" id="IPR013149">
    <property type="entry name" value="ADH-like_C"/>
</dbReference>
<gene>
    <name evidence="4" type="ORF">NEJAP_0153</name>
</gene>
<accession>A0A7R6SUX3</accession>
<dbReference type="InterPro" id="IPR011032">
    <property type="entry name" value="GroES-like_sf"/>
</dbReference>
<dbReference type="PANTHER" id="PTHR43401">
    <property type="entry name" value="L-THREONINE 3-DEHYDROGENASE"/>
    <property type="match status" value="1"/>
</dbReference>
<proteinExistence type="predicted"/>
<evidence type="ECO:0000313" key="5">
    <source>
        <dbReference type="Proteomes" id="UP000595332"/>
    </source>
</evidence>
<dbReference type="InterPro" id="IPR013154">
    <property type="entry name" value="ADH-like_N"/>
</dbReference>
<organism evidence="4 5">
    <name type="scientific">Neptunomonas japonica JAMM 1380</name>
    <dbReference type="NCBI Taxonomy" id="1441457"/>
    <lineage>
        <taxon>Bacteria</taxon>
        <taxon>Pseudomonadati</taxon>
        <taxon>Pseudomonadota</taxon>
        <taxon>Gammaproteobacteria</taxon>
        <taxon>Oceanospirillales</taxon>
        <taxon>Oceanospirillaceae</taxon>
        <taxon>Neptunomonas</taxon>
    </lineage>
</organism>
<feature type="domain" description="Alcohol dehydrogenase-like N-terminal" evidence="3">
    <location>
        <begin position="24"/>
        <end position="126"/>
    </location>
</feature>
<dbReference type="SUPFAM" id="SSF50129">
    <property type="entry name" value="GroES-like"/>
    <property type="match status" value="1"/>
</dbReference>
<protein>
    <submittedName>
        <fullName evidence="4">Alcohol dehydrogenase</fullName>
        <ecNumber evidence="4">1.1.1.1</ecNumber>
    </submittedName>
</protein>
<dbReference type="Gene3D" id="3.90.180.10">
    <property type="entry name" value="Medium-chain alcohol dehydrogenases, catalytic domain"/>
    <property type="match status" value="1"/>
</dbReference>
<dbReference type="EMBL" id="AP014546">
    <property type="protein sequence ID" value="BBB28112.1"/>
    <property type="molecule type" value="Genomic_DNA"/>
</dbReference>
<feature type="domain" description="Alcohol dehydrogenase-like C-terminal" evidence="2">
    <location>
        <begin position="170"/>
        <end position="290"/>
    </location>
</feature>
<reference evidence="4 5" key="1">
    <citation type="journal article" date="2008" name="Int. J. Syst. Evol. Microbiol.">
        <title>Neptunomonas japonica sp. nov., an Osedax japonicus symbiont-like bacterium isolated from sediment adjacent to sperm whale carcasses off Kagoshima, Japan.</title>
        <authorList>
            <person name="Miyazaki M."/>
            <person name="Nogi Y."/>
            <person name="Fujiwara Y."/>
            <person name="Kawato M."/>
            <person name="Kubokawa K."/>
            <person name="Horikoshi K."/>
        </authorList>
    </citation>
    <scope>NUCLEOTIDE SEQUENCE [LARGE SCALE GENOMIC DNA]</scope>
    <source>
        <strain evidence="4 5">JAMM 1380</strain>
    </source>
</reference>
<dbReference type="AlphaFoldDB" id="A0A7R6SUX3"/>
<evidence type="ECO:0000256" key="1">
    <source>
        <dbReference type="ARBA" id="ARBA00023002"/>
    </source>
</evidence>
<dbReference type="Proteomes" id="UP000595332">
    <property type="component" value="Chromosome"/>
</dbReference>
<dbReference type="PANTHER" id="PTHR43401:SF2">
    <property type="entry name" value="L-THREONINE 3-DEHYDROGENASE"/>
    <property type="match status" value="1"/>
</dbReference>
<sequence length="334" mass="35952">MNALVYTDTQEVTYRREPLPQPREGDVRVDITATAICGSDMHAYHGKDARRVPPLILGHEVSGIVLDGRYAGQRMVINPLMTCGECEDCVGGRSNLCRHRELIGMYLPGAFAEQVAIAERNLLPIPADMNPIHASLAEPTATGLHAVALVERVLPRPLSEAHCLVIGGGAIGLLTALILKAKGCVSVDLAETNALRRSSIEQQDCANCFNPLEEALPSPNGYDVVFDCVGCGATRRSASEAVRPGGIISHVGLQDDAEGLDTRKLTLQEVIFLGNYCYTRADMQASIDMLYRGQLGDLSWIDVRPLSTGAQAFTDLHNGKVAAAKIVLQPDTLL</sequence>
<evidence type="ECO:0000259" key="2">
    <source>
        <dbReference type="Pfam" id="PF00107"/>
    </source>
</evidence>
<dbReference type="SUPFAM" id="SSF51735">
    <property type="entry name" value="NAD(P)-binding Rossmann-fold domains"/>
    <property type="match status" value="1"/>
</dbReference>
<name>A0A7R6SUX3_9GAMM</name>